<evidence type="ECO:0000313" key="2">
    <source>
        <dbReference type="Proteomes" id="UP001221328"/>
    </source>
</evidence>
<accession>A0ABT5FKW8</accession>
<dbReference type="EMBL" id="JAQOSK010000001">
    <property type="protein sequence ID" value="MDC2953157.1"/>
    <property type="molecule type" value="Genomic_DNA"/>
</dbReference>
<name>A0ABT5FKW8_9ACTN</name>
<evidence type="ECO:0008006" key="3">
    <source>
        <dbReference type="Google" id="ProtNLM"/>
    </source>
</evidence>
<reference evidence="1 2" key="1">
    <citation type="journal article" date="2015" name="Int. J. Syst. Evol. Microbiol.">
        <title>Streptomyces gilvifuscus sp. nov., an actinomycete that produces antibacterial compounds isolated from soil.</title>
        <authorList>
            <person name="Nguyen T.M."/>
            <person name="Kim J."/>
        </authorList>
    </citation>
    <scope>NUCLEOTIDE SEQUENCE [LARGE SCALE GENOMIC DNA]</scope>
    <source>
        <strain evidence="1 2">T113</strain>
    </source>
</reference>
<organism evidence="1 2">
    <name type="scientific">Streptomyces gilvifuscus</name>
    <dbReference type="NCBI Taxonomy" id="1550617"/>
    <lineage>
        <taxon>Bacteria</taxon>
        <taxon>Bacillati</taxon>
        <taxon>Actinomycetota</taxon>
        <taxon>Actinomycetes</taxon>
        <taxon>Kitasatosporales</taxon>
        <taxon>Streptomycetaceae</taxon>
        <taxon>Streptomyces</taxon>
    </lineage>
</organism>
<dbReference type="Proteomes" id="UP001221328">
    <property type="component" value="Unassembled WGS sequence"/>
</dbReference>
<gene>
    <name evidence="1" type="ORF">PO587_01670</name>
</gene>
<dbReference type="RefSeq" id="WP_272173818.1">
    <property type="nucleotide sequence ID" value="NZ_JAQOSK010000001.1"/>
</dbReference>
<comment type="caution">
    <text evidence="1">The sequence shown here is derived from an EMBL/GenBank/DDBJ whole genome shotgun (WGS) entry which is preliminary data.</text>
</comment>
<keyword evidence="2" id="KW-1185">Reference proteome</keyword>
<evidence type="ECO:0000313" key="1">
    <source>
        <dbReference type="EMBL" id="MDC2953157.1"/>
    </source>
</evidence>
<sequence>MATIPSLPSRDDVLRMARSTTDITGQLLDTAGNLTRIAINTFDPRDGSGAEVLRVLRKTTAELAEASASPQAQEAFYRVVDTLTRLGTSGAPLAVHPVSEPVRALLTALGDSLLPVLDAVEPAVEEFTEALGDLVETSSPLLPAAAGMAAGALLALTPVLRSAADVLRDSSPELTRVAEALTDALAPLVPLQVALAERAAAAGAGAVRASLPPLADLTEAAAATTKAARPVLVAGEELLVSALEQLQPLLLGAAARAGGFVRATAVRVSAAVSPTSDRGIVVAVAPA</sequence>
<protein>
    <recommendedName>
        <fullName evidence="3">Phage tail protein</fullName>
    </recommendedName>
</protein>
<proteinExistence type="predicted"/>